<comment type="caution">
    <text evidence="1">The sequence shown here is derived from an EMBL/GenBank/DDBJ whole genome shotgun (WGS) entry which is preliminary data.</text>
</comment>
<evidence type="ECO:0000313" key="1">
    <source>
        <dbReference type="EMBL" id="NMU81505.1"/>
    </source>
</evidence>
<accession>A0A7Y0XA97</accession>
<sequence length="92" mass="10121">GDQFFLLREDLISVGVTAKSLPGTEERLEVTSIPGGNVRYLQSSLQLTIDVPPNWLPMQSLSAQDMGRFSPAQFGRGGLLNYNVFGVYENES</sequence>
<organism evidence="1 2">
    <name type="scientific">Vibrio parahaemolyticus</name>
    <dbReference type="NCBI Taxonomy" id="670"/>
    <lineage>
        <taxon>Bacteria</taxon>
        <taxon>Pseudomonadati</taxon>
        <taxon>Pseudomonadota</taxon>
        <taxon>Gammaproteobacteria</taxon>
        <taxon>Vibrionales</taxon>
        <taxon>Vibrionaceae</taxon>
        <taxon>Vibrio</taxon>
    </lineage>
</organism>
<dbReference type="EMBL" id="JABCLB010000139">
    <property type="protein sequence ID" value="NMU81505.1"/>
    <property type="molecule type" value="Genomic_DNA"/>
</dbReference>
<reference evidence="1 2" key="1">
    <citation type="submission" date="2020-04" db="EMBL/GenBank/DDBJ databases">
        <title>Whole-genome sequencing of Vibrio spp. from China reveals different genetic environments of blaCTX-M-14 among diverse lineages.</title>
        <authorList>
            <person name="Zheng Z."/>
            <person name="Ye L."/>
            <person name="Chen S."/>
        </authorList>
    </citation>
    <scope>NUCLEOTIDE SEQUENCE [LARGE SCALE GENOMIC DNA]</scope>
    <source>
        <strain evidence="1 2">Vb0551</strain>
    </source>
</reference>
<name>A0A7Y0XA97_VIBPH</name>
<dbReference type="AlphaFoldDB" id="A0A7Y0XA97"/>
<evidence type="ECO:0000313" key="2">
    <source>
        <dbReference type="Proteomes" id="UP000518904"/>
    </source>
</evidence>
<feature type="non-terminal residue" evidence="1">
    <location>
        <position position="92"/>
    </location>
</feature>
<protein>
    <submittedName>
        <fullName evidence="1">Fimbrial biogenesis outer membrane usher protein</fullName>
    </submittedName>
</protein>
<proteinExistence type="predicted"/>
<feature type="non-terminal residue" evidence="1">
    <location>
        <position position="1"/>
    </location>
</feature>
<dbReference type="Proteomes" id="UP000518904">
    <property type="component" value="Unassembled WGS sequence"/>
</dbReference>
<gene>
    <name evidence="1" type="ORF">HKB16_01270</name>
</gene>